<reference evidence="1" key="1">
    <citation type="submission" date="2016-08" db="EMBL/GenBank/DDBJ databases">
        <authorList>
            <person name="Ngugi D.K."/>
            <person name="Miyake S."/>
            <person name="Stingl U."/>
        </authorList>
    </citation>
    <scope>NUCLEOTIDE SEQUENCE</scope>
    <source>
        <strain evidence="1">SCG-B11WGA-EpuloA1</strain>
    </source>
</reference>
<comment type="caution">
    <text evidence="1">The sequence shown here is derived from an EMBL/GenBank/DDBJ whole genome shotgun (WGS) entry which is preliminary data.</text>
</comment>
<name>A0ACC8XCP8_9FIRM</name>
<dbReference type="EMBL" id="LJDB01000049">
    <property type="protein sequence ID" value="ONI40538.1"/>
    <property type="molecule type" value="Genomic_DNA"/>
</dbReference>
<organism evidence="1 2">
    <name type="scientific">Candidatus Epulonipiscium fishelsonii</name>
    <dbReference type="NCBI Taxonomy" id="77094"/>
    <lineage>
        <taxon>Bacteria</taxon>
        <taxon>Bacillati</taxon>
        <taxon>Bacillota</taxon>
        <taxon>Clostridia</taxon>
        <taxon>Lachnospirales</taxon>
        <taxon>Lachnospiraceae</taxon>
        <taxon>Candidatus Epulonipiscium</taxon>
    </lineage>
</organism>
<dbReference type="Proteomes" id="UP000188605">
    <property type="component" value="Unassembled WGS sequence"/>
</dbReference>
<evidence type="ECO:0000313" key="1">
    <source>
        <dbReference type="EMBL" id="ONI40538.1"/>
    </source>
</evidence>
<keyword evidence="2" id="KW-1185">Reference proteome</keyword>
<sequence length="90" mass="10354">MPRVKIDTLNIFLERDTKNLNQQMIVINEKLDTILKKGKVIAIKIEDLAIKDMDIETKGIEIDYKVKNGVLLMEVTKQSKEKGQIELSKI</sequence>
<evidence type="ECO:0000313" key="2">
    <source>
        <dbReference type="Proteomes" id="UP000188605"/>
    </source>
</evidence>
<protein>
    <submittedName>
        <fullName evidence="1">Uncharacterized protein</fullName>
    </submittedName>
</protein>
<proteinExistence type="predicted"/>
<gene>
    <name evidence="1" type="ORF">AN396_05725</name>
</gene>
<accession>A0ACC8XCP8</accession>